<dbReference type="GO" id="GO:0005737">
    <property type="term" value="C:cytoplasm"/>
    <property type="evidence" value="ECO:0007669"/>
    <property type="project" value="UniProtKB-SubCell"/>
</dbReference>
<comment type="function">
    <text evidence="5">Catalyzes the phosphorylation of the 3'-hydroxyl group of dephosphocoenzyme A to form coenzyme A.</text>
</comment>
<dbReference type="Proteomes" id="UP001149303">
    <property type="component" value="Unassembled WGS sequence"/>
</dbReference>
<dbReference type="NCBIfam" id="TIGR00152">
    <property type="entry name" value="dephospho-CoA kinase"/>
    <property type="match status" value="1"/>
</dbReference>
<dbReference type="Pfam" id="PF01121">
    <property type="entry name" value="CoaE"/>
    <property type="match status" value="1"/>
</dbReference>
<feature type="binding site" evidence="5">
    <location>
        <begin position="10"/>
        <end position="15"/>
    </location>
    <ligand>
        <name>ATP</name>
        <dbReference type="ChEBI" id="CHEBI:30616"/>
    </ligand>
</feature>
<dbReference type="SUPFAM" id="SSF52540">
    <property type="entry name" value="P-loop containing nucleoside triphosphate hydrolases"/>
    <property type="match status" value="1"/>
</dbReference>
<keyword evidence="4 5" id="KW-0173">Coenzyme A biosynthesis</keyword>
<dbReference type="InterPro" id="IPR027417">
    <property type="entry name" value="P-loop_NTPase"/>
</dbReference>
<evidence type="ECO:0000256" key="1">
    <source>
        <dbReference type="ARBA" id="ARBA00009018"/>
    </source>
</evidence>
<evidence type="ECO:0000313" key="8">
    <source>
        <dbReference type="Proteomes" id="UP001149303"/>
    </source>
</evidence>
<comment type="catalytic activity">
    <reaction evidence="5">
        <text>3'-dephospho-CoA + ATP = ADP + CoA + H(+)</text>
        <dbReference type="Rhea" id="RHEA:18245"/>
        <dbReference type="ChEBI" id="CHEBI:15378"/>
        <dbReference type="ChEBI" id="CHEBI:30616"/>
        <dbReference type="ChEBI" id="CHEBI:57287"/>
        <dbReference type="ChEBI" id="CHEBI:57328"/>
        <dbReference type="ChEBI" id="CHEBI:456216"/>
        <dbReference type="EC" id="2.7.1.24"/>
    </reaction>
</comment>
<evidence type="ECO:0000313" key="7">
    <source>
        <dbReference type="EMBL" id="MDE1208222.1"/>
    </source>
</evidence>
<reference evidence="7" key="1">
    <citation type="submission" date="2021-09" db="EMBL/GenBank/DDBJ databases">
        <authorList>
            <person name="Smyrli M."/>
        </authorList>
    </citation>
    <scope>NUCLEOTIDE SEQUENCE</scope>
    <source>
        <strain evidence="7">LAR25</strain>
    </source>
</reference>
<dbReference type="EC" id="2.7.1.24" evidence="5 6"/>
<dbReference type="GO" id="GO:0015937">
    <property type="term" value="P:coenzyme A biosynthetic process"/>
    <property type="evidence" value="ECO:0007669"/>
    <property type="project" value="UniProtKB-UniRule"/>
</dbReference>
<comment type="pathway">
    <text evidence="5">Cofactor biosynthesis; coenzyme A biosynthesis; CoA from (R)-pantothenate: step 5/5.</text>
</comment>
<dbReference type="PROSITE" id="PS51219">
    <property type="entry name" value="DPCK"/>
    <property type="match status" value="1"/>
</dbReference>
<evidence type="ECO:0000256" key="3">
    <source>
        <dbReference type="ARBA" id="ARBA00022840"/>
    </source>
</evidence>
<comment type="similarity">
    <text evidence="1 5">Belongs to the CoaE family.</text>
</comment>
<dbReference type="EMBL" id="JAIWJY010000013">
    <property type="protein sequence ID" value="MDE1208222.1"/>
    <property type="molecule type" value="Genomic_DNA"/>
</dbReference>
<dbReference type="GO" id="GO:0004140">
    <property type="term" value="F:dephospho-CoA kinase activity"/>
    <property type="evidence" value="ECO:0007669"/>
    <property type="project" value="UniProtKB-UniRule"/>
</dbReference>
<organism evidence="7 8">
    <name type="scientific">Tenacibaculum larymnensis</name>
    <dbReference type="NCBI Taxonomy" id="2878201"/>
    <lineage>
        <taxon>Bacteria</taxon>
        <taxon>Pseudomonadati</taxon>
        <taxon>Bacteroidota</taxon>
        <taxon>Flavobacteriia</taxon>
        <taxon>Flavobacteriales</taxon>
        <taxon>Flavobacteriaceae</taxon>
        <taxon>Tenacibaculum</taxon>
    </lineage>
</organism>
<dbReference type="GO" id="GO:0005524">
    <property type="term" value="F:ATP binding"/>
    <property type="evidence" value="ECO:0007669"/>
    <property type="project" value="UniProtKB-UniRule"/>
</dbReference>
<dbReference type="InterPro" id="IPR001977">
    <property type="entry name" value="Depp_CoAkinase"/>
</dbReference>
<keyword evidence="5" id="KW-0963">Cytoplasm</keyword>
<keyword evidence="3 5" id="KW-0067">ATP-binding</keyword>
<dbReference type="Gene3D" id="3.40.50.300">
    <property type="entry name" value="P-loop containing nucleotide triphosphate hydrolases"/>
    <property type="match status" value="1"/>
</dbReference>
<comment type="caution">
    <text evidence="7">The sequence shown here is derived from an EMBL/GenBank/DDBJ whole genome shotgun (WGS) entry which is preliminary data.</text>
</comment>
<evidence type="ECO:0000256" key="6">
    <source>
        <dbReference type="NCBIfam" id="TIGR00152"/>
    </source>
</evidence>
<dbReference type="CDD" id="cd02022">
    <property type="entry name" value="DPCK"/>
    <property type="match status" value="1"/>
</dbReference>
<accession>A0A9X4EWX9</accession>
<dbReference type="HAMAP" id="MF_00376">
    <property type="entry name" value="Dephospho_CoA_kinase"/>
    <property type="match status" value="1"/>
</dbReference>
<evidence type="ECO:0000256" key="2">
    <source>
        <dbReference type="ARBA" id="ARBA00022741"/>
    </source>
</evidence>
<comment type="subcellular location">
    <subcellularLocation>
        <location evidence="5">Cytoplasm</location>
    </subcellularLocation>
</comment>
<sequence length="196" mass="22536">MVVGLTGGIGSGKSTIVKMFSEFENIAIYIADDEAKKLMVTSPKIKNQLIAEFGKQVYINNELNRPYLASIVFNNKKKLTILNNIVHPVVNEHLQNFIKKNSNKEYILYENAILFENESDSFCDKIITVTAPENIRIDRVMKRDNSTIKDVKNRIKNQWSETKKALQSNYLIENLTLTNSKEQVLKIHNSLTKKMR</sequence>
<dbReference type="RefSeq" id="WP_274641208.1">
    <property type="nucleotide sequence ID" value="NZ_JAIWJY010000013.1"/>
</dbReference>
<protein>
    <recommendedName>
        <fullName evidence="5 6">Dephospho-CoA kinase</fullName>
        <ecNumber evidence="5 6">2.7.1.24</ecNumber>
    </recommendedName>
    <alternativeName>
        <fullName evidence="5">Dephosphocoenzyme A kinase</fullName>
    </alternativeName>
</protein>
<dbReference type="PANTHER" id="PTHR10695:SF46">
    <property type="entry name" value="BIFUNCTIONAL COENZYME A SYNTHASE-RELATED"/>
    <property type="match status" value="1"/>
</dbReference>
<keyword evidence="8" id="KW-1185">Reference proteome</keyword>
<dbReference type="AlphaFoldDB" id="A0A9X4EWX9"/>
<name>A0A9X4EWX9_9FLAO</name>
<evidence type="ECO:0000256" key="5">
    <source>
        <dbReference type="HAMAP-Rule" id="MF_00376"/>
    </source>
</evidence>
<dbReference type="PANTHER" id="PTHR10695">
    <property type="entry name" value="DEPHOSPHO-COA KINASE-RELATED"/>
    <property type="match status" value="1"/>
</dbReference>
<keyword evidence="5 7" id="KW-0418">Kinase</keyword>
<evidence type="ECO:0000256" key="4">
    <source>
        <dbReference type="ARBA" id="ARBA00022993"/>
    </source>
</evidence>
<keyword evidence="5 7" id="KW-0808">Transferase</keyword>
<keyword evidence="2 5" id="KW-0547">Nucleotide-binding</keyword>
<proteinExistence type="inferred from homology"/>
<gene>
    <name evidence="5 7" type="primary">coaE</name>
    <name evidence="7" type="ORF">LCI24_15600</name>
</gene>